<evidence type="ECO:0000313" key="2">
    <source>
        <dbReference type="Proteomes" id="UP001060085"/>
    </source>
</evidence>
<comment type="caution">
    <text evidence="1">The sequence shown here is derived from an EMBL/GenBank/DDBJ whole genome shotgun (WGS) entry which is preliminary data.</text>
</comment>
<sequence>MVSRFISTNGLVEDPCGVEKERSMINPWTAEEKEIFMDKLATYGKDFKKIASFLMHKTTADCVEFYYKNHKSDCFKQTKEHSGFVKQGKAQSTNNYLVASGKRWNRECNAASLDILGAASAIAANIEVGMEIQQKCSSKYLAGLSSNCQTSRGNVAVLERSSSLDGDNTDKETVAADVLAGICGSLSSEAMGSCITSAVDPGEGYHEWKCQKVGSTSRWPPTPEVTQSIDDETCSDESCGEMDPTDWTDEEKSIFVQAVSSYGKDFTMISRCIRTRSRDQCRVFFSKARKCLGLDMICPGSGNTDVVRNEANGAGSETDDACVVEAVSHMCSVKSGVGTEDLPSPDVKLNKEPDCVVEAVSHMCSVKSGVGTEDLPSPDVKLNKEPDVAGTVTVQPDINRIEKGTGDLEHVDNAHQPMSKSDDSLVEKPELDVDGDVAMCMGPSSSRSVAVQDEGTGLASSGEVGNENTGEANDRPDRSDAEINVGAVDKVAEHHRGETDASVQGIPEIGMDVDKDDAAPSKASGRDEEVKSNPEVYTADMGSSSGCDGVSGDQQQAELETESAEQPCAIALPENSYSMPTSSASDAPVAVKCTNGLVEHTSPATNIGSTSEGGSQASRPGEQHLSKGSLMDGVESSRILKGCYLLPVSTIKQVSGDGISKRSATLQSIPKSDKNFHDDRNSSCDTYLRKCNGAKQPTSTSVSELPCQSQPQSTDNIHISSSSDSEKPHRNGDFKLFGQILVKPSSQQKATSSTQQNGNNENQHLKIGKSVVAKFSGGDQSVNGNSIQTKLVRNNFIGPENLHVRSYGGDQSVNGNSIQTKLDRNNFIGPENLPVRSYGLWNAGRTQNGFSSLPDSAMLLAKYPAAFSSFATPMEQLPLQGMNGGGERSLNGPTFAARDIDSSNGADFQVYSNREAQPFTLDVKQRQDMLLPDVQRRNGFDVVSGMQQAAGGMVGMNVGGRGGILVGGQCNSNGVSDPVAAIKMHYAQVEQFNGQAGNNIMRDDDSWRGKSNIGRLKEFEEPGAVDALQHQGKFSNGTLYSNFYLRINIR</sequence>
<protein>
    <submittedName>
        <fullName evidence="1">Uncharacterized protein</fullName>
    </submittedName>
</protein>
<gene>
    <name evidence="1" type="ORF">M9H77_34686</name>
</gene>
<keyword evidence="2" id="KW-1185">Reference proteome</keyword>
<dbReference type="EMBL" id="CM044708">
    <property type="protein sequence ID" value="KAI5648681.1"/>
    <property type="molecule type" value="Genomic_DNA"/>
</dbReference>
<accession>A0ACB9ZLV6</accession>
<dbReference type="Proteomes" id="UP001060085">
    <property type="component" value="Linkage Group LG08"/>
</dbReference>
<proteinExistence type="predicted"/>
<organism evidence="1 2">
    <name type="scientific">Catharanthus roseus</name>
    <name type="common">Madagascar periwinkle</name>
    <name type="synonym">Vinca rosea</name>
    <dbReference type="NCBI Taxonomy" id="4058"/>
    <lineage>
        <taxon>Eukaryota</taxon>
        <taxon>Viridiplantae</taxon>
        <taxon>Streptophyta</taxon>
        <taxon>Embryophyta</taxon>
        <taxon>Tracheophyta</taxon>
        <taxon>Spermatophyta</taxon>
        <taxon>Magnoliopsida</taxon>
        <taxon>eudicotyledons</taxon>
        <taxon>Gunneridae</taxon>
        <taxon>Pentapetalae</taxon>
        <taxon>asterids</taxon>
        <taxon>lamiids</taxon>
        <taxon>Gentianales</taxon>
        <taxon>Apocynaceae</taxon>
        <taxon>Rauvolfioideae</taxon>
        <taxon>Vinceae</taxon>
        <taxon>Catharanthinae</taxon>
        <taxon>Catharanthus</taxon>
    </lineage>
</organism>
<evidence type="ECO:0000313" key="1">
    <source>
        <dbReference type="EMBL" id="KAI5648681.1"/>
    </source>
</evidence>
<reference evidence="2" key="1">
    <citation type="journal article" date="2023" name="Nat. Plants">
        <title>Single-cell RNA sequencing provides a high-resolution roadmap for understanding the multicellular compartmentation of specialized metabolism.</title>
        <authorList>
            <person name="Sun S."/>
            <person name="Shen X."/>
            <person name="Li Y."/>
            <person name="Li Y."/>
            <person name="Wang S."/>
            <person name="Li R."/>
            <person name="Zhang H."/>
            <person name="Shen G."/>
            <person name="Guo B."/>
            <person name="Wei J."/>
            <person name="Xu J."/>
            <person name="St-Pierre B."/>
            <person name="Chen S."/>
            <person name="Sun C."/>
        </authorList>
    </citation>
    <scope>NUCLEOTIDE SEQUENCE [LARGE SCALE GENOMIC DNA]</scope>
</reference>
<name>A0ACB9ZLV6_CATRO</name>